<evidence type="ECO:0000256" key="2">
    <source>
        <dbReference type="ARBA" id="ARBA00022603"/>
    </source>
</evidence>
<accession>A0A177SQ49</accession>
<dbReference type="PRINTS" id="PR00996">
    <property type="entry name" value="CHERMTFRASE"/>
</dbReference>
<dbReference type="SMART" id="SM00138">
    <property type="entry name" value="MeTrc"/>
    <property type="match status" value="1"/>
</dbReference>
<evidence type="ECO:0000256" key="4">
    <source>
        <dbReference type="ARBA" id="ARBA00022691"/>
    </source>
</evidence>
<dbReference type="GO" id="GO:0008983">
    <property type="term" value="F:protein-glutamate O-methyltransferase activity"/>
    <property type="evidence" value="ECO:0007669"/>
    <property type="project" value="UniProtKB-EC"/>
</dbReference>
<evidence type="ECO:0000256" key="6">
    <source>
        <dbReference type="PIRSR" id="PIRSR000410-1"/>
    </source>
</evidence>
<dbReference type="InterPro" id="IPR036804">
    <property type="entry name" value="CheR_N_sf"/>
</dbReference>
<feature type="binding site" evidence="6">
    <location>
        <position position="117"/>
    </location>
    <ligand>
        <name>S-adenosyl-L-methionine</name>
        <dbReference type="ChEBI" id="CHEBI:59789"/>
    </ligand>
</feature>
<dbReference type="EC" id="2.1.1.80" evidence="5"/>
<dbReference type="SUPFAM" id="SSF47757">
    <property type="entry name" value="Chemotaxis receptor methyltransferase CheR, N-terminal domain"/>
    <property type="match status" value="1"/>
</dbReference>
<dbReference type="Gene3D" id="1.10.155.10">
    <property type="entry name" value="Chemotaxis receptor methyltransferase CheR, N-terminal domain"/>
    <property type="match status" value="1"/>
</dbReference>
<reference evidence="8" key="1">
    <citation type="submission" date="2016-03" db="EMBL/GenBank/DDBJ databases">
        <title>Draft Genome Assembly of Pseudomonas putida strain CBF10-2.</title>
        <authorList>
            <person name="Iyer R.S."/>
            <person name="Damania A."/>
        </authorList>
    </citation>
    <scope>NUCLEOTIDE SEQUENCE [LARGE SCALE GENOMIC DNA]</scope>
    <source>
        <strain evidence="8">CBF10-2</strain>
    </source>
</reference>
<comment type="function">
    <text evidence="5">Methylation of the membrane-bound methyl-accepting chemotaxis proteins (MCP) to form gamma-glutamyl methyl ester residues in MCP.</text>
</comment>
<name>A0A177SQ49_PSEPU</name>
<feature type="binding site" evidence="6">
    <location>
        <position position="80"/>
    </location>
    <ligand>
        <name>S-adenosyl-L-methionine</name>
        <dbReference type="ChEBI" id="CHEBI:59789"/>
    </ligand>
</feature>
<gene>
    <name evidence="8" type="ORF">AYO28_19265</name>
</gene>
<dbReference type="AlphaFoldDB" id="A0A177SQ49"/>
<dbReference type="InterPro" id="IPR022641">
    <property type="entry name" value="CheR_N"/>
</dbReference>
<dbReference type="GO" id="GO:0032259">
    <property type="term" value="P:methylation"/>
    <property type="evidence" value="ECO:0007669"/>
    <property type="project" value="UniProtKB-KW"/>
</dbReference>
<sequence>MSAMPKLPVLGEQNFRQLQQLMRDASGIHLASNKRSLVAGRLLKRLRHLQIETYDEYLNCLATPQYARERRLVVDLLTTNETYFFREFAHFEFLGQWLSKRGGPLRLWSAACSSGEEPYSLAMTAAEHARGNEWSVLGSDLSQSMLEIAEQGIYDLAQARYFPEGWLHRHCLCGIDDMQGRMRVQAWLRNKVQLREINVIQPMPESLGQFEVIFLRNLLIYFDTQQKQRIVRNLVERLCPGGLLFIGHAESIHGFNLPLRPVRPSVFERL</sequence>
<keyword evidence="4 5" id="KW-0949">S-adenosyl-L-methionine</keyword>
<dbReference type="SUPFAM" id="SSF53335">
    <property type="entry name" value="S-adenosyl-L-methionine-dependent methyltransferases"/>
    <property type="match status" value="1"/>
</dbReference>
<dbReference type="PANTHER" id="PTHR24422">
    <property type="entry name" value="CHEMOTAXIS PROTEIN METHYLTRANSFERASE"/>
    <property type="match status" value="1"/>
</dbReference>
<feature type="domain" description="CheR-type methyltransferase" evidence="7">
    <location>
        <begin position="3"/>
        <end position="270"/>
    </location>
</feature>
<dbReference type="InterPro" id="IPR050903">
    <property type="entry name" value="Bact_Chemotaxis_MeTrfase"/>
</dbReference>
<dbReference type="RefSeq" id="WP_037060494.1">
    <property type="nucleotide sequence ID" value="NZ_LUCV01000020.1"/>
</dbReference>
<dbReference type="Gene3D" id="3.40.50.150">
    <property type="entry name" value="Vaccinia Virus protein VP39"/>
    <property type="match status" value="1"/>
</dbReference>
<dbReference type="Proteomes" id="UP000077752">
    <property type="component" value="Unassembled WGS sequence"/>
</dbReference>
<dbReference type="InterPro" id="IPR029063">
    <property type="entry name" value="SAM-dependent_MTases_sf"/>
</dbReference>
<proteinExistence type="predicted"/>
<feature type="binding site" evidence="6">
    <location>
        <position position="86"/>
    </location>
    <ligand>
        <name>S-adenosyl-L-methionine</name>
        <dbReference type="ChEBI" id="CHEBI:59789"/>
    </ligand>
</feature>
<keyword evidence="2 5" id="KW-0489">Methyltransferase</keyword>
<dbReference type="Pfam" id="PF01739">
    <property type="entry name" value="CheR"/>
    <property type="match status" value="1"/>
</dbReference>
<evidence type="ECO:0000256" key="5">
    <source>
        <dbReference type="PIRNR" id="PIRNR000410"/>
    </source>
</evidence>
<dbReference type="InterPro" id="IPR022642">
    <property type="entry name" value="CheR_C"/>
</dbReference>
<comment type="caution">
    <text evidence="8">The sequence shown here is derived from an EMBL/GenBank/DDBJ whole genome shotgun (WGS) entry which is preliminary data.</text>
</comment>
<dbReference type="CDD" id="cd02440">
    <property type="entry name" value="AdoMet_MTases"/>
    <property type="match status" value="1"/>
</dbReference>
<dbReference type="Pfam" id="PF03705">
    <property type="entry name" value="CheR_N"/>
    <property type="match status" value="1"/>
</dbReference>
<dbReference type="InterPro" id="IPR000780">
    <property type="entry name" value="CheR_MeTrfase"/>
</dbReference>
<dbReference type="EMBL" id="LUCV01000020">
    <property type="protein sequence ID" value="OAI92098.1"/>
    <property type="molecule type" value="Genomic_DNA"/>
</dbReference>
<evidence type="ECO:0000256" key="1">
    <source>
        <dbReference type="ARBA" id="ARBA00001541"/>
    </source>
</evidence>
<feature type="binding site" evidence="6">
    <location>
        <position position="140"/>
    </location>
    <ligand>
        <name>S-adenosyl-L-methionine</name>
        <dbReference type="ChEBI" id="CHEBI:59789"/>
    </ligand>
</feature>
<evidence type="ECO:0000259" key="7">
    <source>
        <dbReference type="PROSITE" id="PS50123"/>
    </source>
</evidence>
<comment type="catalytic activity">
    <reaction evidence="1 5">
        <text>L-glutamyl-[protein] + S-adenosyl-L-methionine = [protein]-L-glutamate 5-O-methyl ester + S-adenosyl-L-homocysteine</text>
        <dbReference type="Rhea" id="RHEA:24452"/>
        <dbReference type="Rhea" id="RHEA-COMP:10208"/>
        <dbReference type="Rhea" id="RHEA-COMP:10311"/>
        <dbReference type="ChEBI" id="CHEBI:29973"/>
        <dbReference type="ChEBI" id="CHEBI:57856"/>
        <dbReference type="ChEBI" id="CHEBI:59789"/>
        <dbReference type="ChEBI" id="CHEBI:82795"/>
        <dbReference type="EC" id="2.1.1.80"/>
    </reaction>
</comment>
<evidence type="ECO:0000313" key="8">
    <source>
        <dbReference type="EMBL" id="OAI92098.1"/>
    </source>
</evidence>
<feature type="binding site" evidence="6">
    <location>
        <begin position="216"/>
        <end position="217"/>
    </location>
    <ligand>
        <name>S-adenosyl-L-methionine</name>
        <dbReference type="ChEBI" id="CHEBI:59789"/>
    </ligand>
</feature>
<feature type="binding site" evidence="6">
    <location>
        <position position="82"/>
    </location>
    <ligand>
        <name>S-adenosyl-L-methionine</name>
        <dbReference type="ChEBI" id="CHEBI:59789"/>
    </ligand>
</feature>
<dbReference type="PROSITE" id="PS50123">
    <property type="entry name" value="CHER"/>
    <property type="match status" value="1"/>
</dbReference>
<dbReference type="PANTHER" id="PTHR24422:SF26">
    <property type="entry name" value="CHEMOTAXIS PROTEIN METHYLTRANSFERASE"/>
    <property type="match status" value="1"/>
</dbReference>
<keyword evidence="3 5" id="KW-0808">Transferase</keyword>
<dbReference type="PIRSF" id="PIRSF000410">
    <property type="entry name" value="CheR"/>
    <property type="match status" value="1"/>
</dbReference>
<dbReference type="InterPro" id="IPR026024">
    <property type="entry name" value="Chemotaxis_MeTrfase_CheR"/>
</dbReference>
<protein>
    <recommendedName>
        <fullName evidence="5">Chemotaxis protein methyltransferase</fullName>
        <ecNumber evidence="5">2.1.1.80</ecNumber>
    </recommendedName>
</protein>
<evidence type="ECO:0000256" key="3">
    <source>
        <dbReference type="ARBA" id="ARBA00022679"/>
    </source>
</evidence>
<organism evidence="8">
    <name type="scientific">Pseudomonas putida</name>
    <name type="common">Arthrobacter siderocapsulatus</name>
    <dbReference type="NCBI Taxonomy" id="303"/>
    <lineage>
        <taxon>Bacteria</taxon>
        <taxon>Pseudomonadati</taxon>
        <taxon>Pseudomonadota</taxon>
        <taxon>Gammaproteobacteria</taxon>
        <taxon>Pseudomonadales</taxon>
        <taxon>Pseudomonadaceae</taxon>
        <taxon>Pseudomonas</taxon>
    </lineage>
</organism>